<evidence type="ECO:0000256" key="1">
    <source>
        <dbReference type="SAM" id="MobiDB-lite"/>
    </source>
</evidence>
<feature type="non-terminal residue" evidence="3">
    <location>
        <position position="1"/>
    </location>
</feature>
<dbReference type="Proteomes" id="UP001437256">
    <property type="component" value="Unassembled WGS sequence"/>
</dbReference>
<accession>A0ABR2Z614</accession>
<evidence type="ECO:0000313" key="4">
    <source>
        <dbReference type="Proteomes" id="UP001437256"/>
    </source>
</evidence>
<proteinExistence type="predicted"/>
<evidence type="ECO:0000313" key="3">
    <source>
        <dbReference type="EMBL" id="KAL0057075.1"/>
    </source>
</evidence>
<sequence>HPSDVSQARNSPPVRVVPVVLGAISGLLMLGVIAFALQCYLRKRRSWSPSSFHVYPVLTQISQTRVFSPESDGTTAQQGPHEPGVSRANIVARGIDYDPDAKSDWPPLVDLEYAQPEVTSLTPTTTAPVVQIIPVDPNATTAVAFRLGMGVFTTDELAVELNQRLREEGRWDNRESLPEYSSEGGHGRSRP</sequence>
<comment type="caution">
    <text evidence="3">The sequence shown here is derived from an EMBL/GenBank/DDBJ whole genome shotgun (WGS) entry which is preliminary data.</text>
</comment>
<feature type="compositionally biased region" description="Basic and acidic residues" evidence="1">
    <location>
        <begin position="166"/>
        <end position="177"/>
    </location>
</feature>
<name>A0ABR2Z614_9AGAR</name>
<evidence type="ECO:0000256" key="2">
    <source>
        <dbReference type="SAM" id="Phobius"/>
    </source>
</evidence>
<protein>
    <submittedName>
        <fullName evidence="3">Uncharacterized protein</fullName>
    </submittedName>
</protein>
<feature type="transmembrane region" description="Helical" evidence="2">
    <location>
        <begin position="20"/>
        <end position="41"/>
    </location>
</feature>
<keyword evidence="2" id="KW-0812">Transmembrane</keyword>
<reference evidence="3 4" key="1">
    <citation type="submission" date="2024-05" db="EMBL/GenBank/DDBJ databases">
        <title>A draft genome resource for the thread blight pathogen Marasmius tenuissimus strain MS-2.</title>
        <authorList>
            <person name="Yulfo-Soto G.E."/>
            <person name="Baruah I.K."/>
            <person name="Amoako-Attah I."/>
            <person name="Bukari Y."/>
            <person name="Meinhardt L.W."/>
            <person name="Bailey B.A."/>
            <person name="Cohen S.P."/>
        </authorList>
    </citation>
    <scope>NUCLEOTIDE SEQUENCE [LARGE SCALE GENOMIC DNA]</scope>
    <source>
        <strain evidence="3 4">MS-2</strain>
    </source>
</reference>
<keyword evidence="2" id="KW-0472">Membrane</keyword>
<organism evidence="3 4">
    <name type="scientific">Marasmius tenuissimus</name>
    <dbReference type="NCBI Taxonomy" id="585030"/>
    <lineage>
        <taxon>Eukaryota</taxon>
        <taxon>Fungi</taxon>
        <taxon>Dikarya</taxon>
        <taxon>Basidiomycota</taxon>
        <taxon>Agaricomycotina</taxon>
        <taxon>Agaricomycetes</taxon>
        <taxon>Agaricomycetidae</taxon>
        <taxon>Agaricales</taxon>
        <taxon>Marasmiineae</taxon>
        <taxon>Marasmiaceae</taxon>
        <taxon>Marasmius</taxon>
    </lineage>
</organism>
<keyword evidence="2" id="KW-1133">Transmembrane helix</keyword>
<gene>
    <name evidence="3" type="ORF">AAF712_016303</name>
</gene>
<dbReference type="EMBL" id="JBBXMP010000716">
    <property type="protein sequence ID" value="KAL0057075.1"/>
    <property type="molecule type" value="Genomic_DNA"/>
</dbReference>
<feature type="region of interest" description="Disordered" evidence="1">
    <location>
        <begin position="166"/>
        <end position="191"/>
    </location>
</feature>
<keyword evidence="4" id="KW-1185">Reference proteome</keyword>